<evidence type="ECO:0000256" key="8">
    <source>
        <dbReference type="ARBA" id="ARBA00046235"/>
    </source>
</evidence>
<dbReference type="InterPro" id="IPR029157">
    <property type="entry name" value="CEP44_CC"/>
</dbReference>
<evidence type="ECO:0000256" key="6">
    <source>
        <dbReference type="ARBA" id="ARBA00023054"/>
    </source>
</evidence>
<gene>
    <name evidence="11" type="ORF">AB1Y20_007458</name>
</gene>
<dbReference type="Pfam" id="PF15007">
    <property type="entry name" value="CEP44"/>
    <property type="match status" value="1"/>
</dbReference>
<accession>A0AB34IV99</accession>
<evidence type="ECO:0000256" key="4">
    <source>
        <dbReference type="ARBA" id="ARBA00014053"/>
    </source>
</evidence>
<reference evidence="11 12" key="1">
    <citation type="journal article" date="2024" name="Science">
        <title>Giant polyketide synthase enzymes in the biosynthesis of giant marine polyether toxins.</title>
        <authorList>
            <person name="Fallon T.R."/>
            <person name="Shende V.V."/>
            <person name="Wierzbicki I.H."/>
            <person name="Pendleton A.L."/>
            <person name="Watervoot N.F."/>
            <person name="Auber R.P."/>
            <person name="Gonzalez D.J."/>
            <person name="Wisecaver J.H."/>
            <person name="Moore B.S."/>
        </authorList>
    </citation>
    <scope>NUCLEOTIDE SEQUENCE [LARGE SCALE GENOMIC DNA]</scope>
    <source>
        <strain evidence="11 12">12B1</strain>
    </source>
</reference>
<dbReference type="EMBL" id="JBGBPQ010000017">
    <property type="protein sequence ID" value="KAL1507850.1"/>
    <property type="molecule type" value="Genomic_DNA"/>
</dbReference>
<comment type="caution">
    <text evidence="11">The sequence shown here is derived from an EMBL/GenBank/DDBJ whole genome shotgun (WGS) entry which is preliminary data.</text>
</comment>
<dbReference type="Proteomes" id="UP001515480">
    <property type="component" value="Unassembled WGS sequence"/>
</dbReference>
<evidence type="ECO:0000313" key="12">
    <source>
        <dbReference type="Proteomes" id="UP001515480"/>
    </source>
</evidence>
<organism evidence="11 12">
    <name type="scientific">Prymnesium parvum</name>
    <name type="common">Toxic golden alga</name>
    <dbReference type="NCBI Taxonomy" id="97485"/>
    <lineage>
        <taxon>Eukaryota</taxon>
        <taxon>Haptista</taxon>
        <taxon>Haptophyta</taxon>
        <taxon>Prymnesiophyceae</taxon>
        <taxon>Prymnesiales</taxon>
        <taxon>Prymnesiaceae</taxon>
        <taxon>Prymnesium</taxon>
    </lineage>
</organism>
<keyword evidence="5" id="KW-0963">Cytoplasm</keyword>
<feature type="compositionally biased region" description="Low complexity" evidence="9">
    <location>
        <begin position="175"/>
        <end position="186"/>
    </location>
</feature>
<sequence>MALVSGDISNRLEQLRSELRRWRFAGEFPLPQLSTGDPSAFLPLLHFVLLHASAPLSKWLSDRGYELAGKCDLRFVEVVYRLCRAEFNYNPVLTSKQFLTAAFAERKLQMVADLSARCRAKHKDLVRALTMGRKVGPSMAAYQAGGADMLSTPKRTKNVALATVASPSMPTTEQPRSTVPRPTSSSGERASGRPIPVLPRVARSAQGSLPRATVVCELPSNSQPSGTNVPLPPDHACAKSLTATCRMATYDSLPGDQRGHMCSIDNFAATPDAVDLEPQQLDLQGFVDARTSEEEVNSSYNRAVIYEPPQLDSPDHTRNINSFFTEPTTAGGREPPELDQGVLEDARTFEREVKLSYGEHASFFMTAVQGVSAEELEEEAEDSADDDEEILAHHALVDTAFGHSAAALPSLLDSALPPMADPHLRPVVEPALADATDFHGDWLNGKFTLGRAMSPERDQVLSSAPVALLSCLPSPVRLLVIGPALLARA</sequence>
<keyword evidence="6" id="KW-0175">Coiled coil</keyword>
<dbReference type="GO" id="GO:0030496">
    <property type="term" value="C:midbody"/>
    <property type="evidence" value="ECO:0007669"/>
    <property type="project" value="UniProtKB-SubCell"/>
</dbReference>
<evidence type="ECO:0000256" key="3">
    <source>
        <dbReference type="ARBA" id="ARBA00004647"/>
    </source>
</evidence>
<feature type="compositionally biased region" description="Polar residues" evidence="9">
    <location>
        <begin position="165"/>
        <end position="174"/>
    </location>
</feature>
<dbReference type="InterPro" id="IPR033603">
    <property type="entry name" value="CEP44"/>
</dbReference>
<dbReference type="AlphaFoldDB" id="A0AB34IV99"/>
<evidence type="ECO:0000256" key="1">
    <source>
        <dbReference type="ARBA" id="ARBA00004114"/>
    </source>
</evidence>
<feature type="region of interest" description="Disordered" evidence="9">
    <location>
        <begin position="165"/>
        <end position="198"/>
    </location>
</feature>
<evidence type="ECO:0000256" key="2">
    <source>
        <dbReference type="ARBA" id="ARBA00004214"/>
    </source>
</evidence>
<feature type="domain" description="Centrosomal CEP44" evidence="10">
    <location>
        <begin position="7"/>
        <end position="127"/>
    </location>
</feature>
<keyword evidence="7" id="KW-0206">Cytoskeleton</keyword>
<dbReference type="GO" id="GO:0000922">
    <property type="term" value="C:spindle pole"/>
    <property type="evidence" value="ECO:0007669"/>
    <property type="project" value="UniProtKB-SubCell"/>
</dbReference>
<evidence type="ECO:0000256" key="5">
    <source>
        <dbReference type="ARBA" id="ARBA00022490"/>
    </source>
</evidence>
<evidence type="ECO:0000256" key="7">
    <source>
        <dbReference type="ARBA" id="ARBA00023212"/>
    </source>
</evidence>
<evidence type="ECO:0000259" key="10">
    <source>
        <dbReference type="Pfam" id="PF15007"/>
    </source>
</evidence>
<dbReference type="GO" id="GO:0005814">
    <property type="term" value="C:centriole"/>
    <property type="evidence" value="ECO:0007669"/>
    <property type="project" value="UniProtKB-SubCell"/>
</dbReference>
<dbReference type="PANTHER" id="PTHR31477">
    <property type="entry name" value="CENTROSOMAL PROTEIN OF 44 KDA"/>
    <property type="match status" value="1"/>
</dbReference>
<evidence type="ECO:0000313" key="11">
    <source>
        <dbReference type="EMBL" id="KAL1507850.1"/>
    </source>
</evidence>
<name>A0AB34IV99_PRYPA</name>
<comment type="function">
    <text evidence="8">Centriole-enriched microtubule-binding protein involved in centriole biogenesis. In collaboration with CEP295 and POC1B, is required for the centriole-to-centrosome conversion by ensuring the formation of bona fide centriole wall. Functions as a linker component that maintains centrosome cohesion. Associates with CROCC and regulates its stability and localization to the centrosome.</text>
</comment>
<evidence type="ECO:0000256" key="9">
    <source>
        <dbReference type="SAM" id="MobiDB-lite"/>
    </source>
</evidence>
<protein>
    <recommendedName>
        <fullName evidence="4">Centrosomal protein of 44 kDa</fullName>
    </recommendedName>
</protein>
<comment type="subcellular location">
    <subcellularLocation>
        <location evidence="1">Cytoplasm</location>
        <location evidence="1">Cytoskeleton</location>
        <location evidence="1">Microtubule organizing center</location>
        <location evidence="1">Centrosome</location>
        <location evidence="1">Centriole</location>
    </subcellularLocation>
    <subcellularLocation>
        <location evidence="3">Cytoplasm</location>
        <location evidence="3">Cytoskeleton</location>
        <location evidence="3">Spindle pole</location>
    </subcellularLocation>
    <subcellularLocation>
        <location evidence="2">Midbody</location>
    </subcellularLocation>
</comment>
<keyword evidence="12" id="KW-1185">Reference proteome</keyword>
<proteinExistence type="predicted"/>
<dbReference type="PANTHER" id="PTHR31477:SF1">
    <property type="entry name" value="CENTROSOMAL PROTEIN OF 44 KDA"/>
    <property type="match status" value="1"/>
</dbReference>